<dbReference type="PANTHER" id="PTHR46682:SF1">
    <property type="entry name" value="ADHESION G-PROTEIN COUPLED RECEPTOR V1"/>
    <property type="match status" value="1"/>
</dbReference>
<gene>
    <name evidence="2" type="ORF">JZ751_001054</name>
</gene>
<protein>
    <recommendedName>
        <fullName evidence="4">Calx-beta domain-containing protein</fullName>
    </recommendedName>
</protein>
<dbReference type="SUPFAM" id="SSF141072">
    <property type="entry name" value="CalX-like"/>
    <property type="match status" value="1"/>
</dbReference>
<organism evidence="2 3">
    <name type="scientific">Albula glossodonta</name>
    <name type="common">roundjaw bonefish</name>
    <dbReference type="NCBI Taxonomy" id="121402"/>
    <lineage>
        <taxon>Eukaryota</taxon>
        <taxon>Metazoa</taxon>
        <taxon>Chordata</taxon>
        <taxon>Craniata</taxon>
        <taxon>Vertebrata</taxon>
        <taxon>Euteleostomi</taxon>
        <taxon>Actinopterygii</taxon>
        <taxon>Neopterygii</taxon>
        <taxon>Teleostei</taxon>
        <taxon>Albuliformes</taxon>
        <taxon>Albulidae</taxon>
        <taxon>Albula</taxon>
    </lineage>
</organism>
<feature type="signal peptide" evidence="1">
    <location>
        <begin position="1"/>
        <end position="21"/>
    </location>
</feature>
<dbReference type="OrthoDB" id="8948353at2759"/>
<dbReference type="GO" id="GO:0007601">
    <property type="term" value="P:visual perception"/>
    <property type="evidence" value="ECO:0007669"/>
    <property type="project" value="TreeGrafter"/>
</dbReference>
<dbReference type="GO" id="GO:0032420">
    <property type="term" value="C:stereocilium"/>
    <property type="evidence" value="ECO:0007669"/>
    <property type="project" value="TreeGrafter"/>
</dbReference>
<dbReference type="GO" id="GO:0005737">
    <property type="term" value="C:cytoplasm"/>
    <property type="evidence" value="ECO:0007669"/>
    <property type="project" value="TreeGrafter"/>
</dbReference>
<comment type="caution">
    <text evidence="2">The sequence shown here is derived from an EMBL/GenBank/DDBJ whole genome shotgun (WGS) entry which is preliminary data.</text>
</comment>
<dbReference type="Proteomes" id="UP000824540">
    <property type="component" value="Unassembled WGS sequence"/>
</dbReference>
<evidence type="ECO:0000313" key="2">
    <source>
        <dbReference type="EMBL" id="KAG9354348.1"/>
    </source>
</evidence>
<dbReference type="PANTHER" id="PTHR46682">
    <property type="entry name" value="ADHESION G-PROTEIN COUPLED RECEPTOR V1"/>
    <property type="match status" value="1"/>
</dbReference>
<dbReference type="GO" id="GO:0007605">
    <property type="term" value="P:sensory perception of sound"/>
    <property type="evidence" value="ECO:0007669"/>
    <property type="project" value="TreeGrafter"/>
</dbReference>
<keyword evidence="1" id="KW-0732">Signal</keyword>
<dbReference type="EMBL" id="JAFBMS010000002">
    <property type="protein sequence ID" value="KAG9354348.1"/>
    <property type="molecule type" value="Genomic_DNA"/>
</dbReference>
<proteinExistence type="predicted"/>
<evidence type="ECO:0000313" key="3">
    <source>
        <dbReference type="Proteomes" id="UP000824540"/>
    </source>
</evidence>
<sequence>MPTALTLAGLFLVVFVPSTRASAELRFLGQTYFQVEESSRTVVRLVVERTGDPVNLTALVLLEGEDTGDFESTTAAAFILSSETNKTIFIAVRDDDLPEADETFRFNLSLQQGHSAARAGRILKDTFVQKHNPTSAACLTAD</sequence>
<dbReference type="InterPro" id="IPR038081">
    <property type="entry name" value="CalX-like_sf"/>
</dbReference>
<reference evidence="2" key="1">
    <citation type="thesis" date="2021" institute="BYU ScholarsArchive" country="Provo, UT, USA">
        <title>Applications of and Algorithms for Genome Assembly and Genomic Analyses with an Emphasis on Marine Teleosts.</title>
        <authorList>
            <person name="Pickett B.D."/>
        </authorList>
    </citation>
    <scope>NUCLEOTIDE SEQUENCE</scope>
    <source>
        <strain evidence="2">HI-2016</strain>
    </source>
</reference>
<dbReference type="GO" id="GO:0071277">
    <property type="term" value="P:cellular response to calcium ion"/>
    <property type="evidence" value="ECO:0007669"/>
    <property type="project" value="TreeGrafter"/>
</dbReference>
<dbReference type="GO" id="GO:0001965">
    <property type="term" value="F:G-protein alpha-subunit binding"/>
    <property type="evidence" value="ECO:0007669"/>
    <property type="project" value="TreeGrafter"/>
</dbReference>
<feature type="chain" id="PRO_5035783729" description="Calx-beta domain-containing protein" evidence="1">
    <location>
        <begin position="22"/>
        <end position="142"/>
    </location>
</feature>
<dbReference type="GO" id="GO:0004930">
    <property type="term" value="F:G protein-coupled receptor activity"/>
    <property type="evidence" value="ECO:0007669"/>
    <property type="project" value="InterPro"/>
</dbReference>
<keyword evidence="3" id="KW-1185">Reference proteome</keyword>
<name>A0A8T2PSR8_9TELE</name>
<evidence type="ECO:0000256" key="1">
    <source>
        <dbReference type="SAM" id="SignalP"/>
    </source>
</evidence>
<dbReference type="GO" id="GO:0010855">
    <property type="term" value="F:adenylate cyclase inhibitor activity"/>
    <property type="evidence" value="ECO:0007669"/>
    <property type="project" value="TreeGrafter"/>
</dbReference>
<dbReference type="GO" id="GO:0016020">
    <property type="term" value="C:membrane"/>
    <property type="evidence" value="ECO:0007669"/>
    <property type="project" value="InterPro"/>
</dbReference>
<evidence type="ECO:0008006" key="4">
    <source>
        <dbReference type="Google" id="ProtNLM"/>
    </source>
</evidence>
<accession>A0A8T2PSR8</accession>
<dbReference type="InterPro" id="IPR026919">
    <property type="entry name" value="ADGRV1"/>
</dbReference>
<dbReference type="Gene3D" id="2.60.40.2030">
    <property type="match status" value="1"/>
</dbReference>
<dbReference type="AlphaFoldDB" id="A0A8T2PSR8"/>